<feature type="transmembrane region" description="Helical" evidence="1">
    <location>
        <begin position="429"/>
        <end position="448"/>
    </location>
</feature>
<proteinExistence type="predicted"/>
<feature type="transmembrane region" description="Helical" evidence="1">
    <location>
        <begin position="133"/>
        <end position="151"/>
    </location>
</feature>
<keyword evidence="3" id="KW-1185">Reference proteome</keyword>
<dbReference type="AlphaFoldDB" id="P73485"/>
<gene>
    <name evidence="2" type="ordered locus">sll1132</name>
</gene>
<name>P73485_SYNY3</name>
<reference evidence="2 3" key="1">
    <citation type="journal article" date="1995" name="DNA Res.">
        <title>Sequence analysis of the genome of the unicellular cyanobacterium Synechocystis sp. strain PCC6803. I. Sequence features in the 1 Mb region from map positions 64% to 92% of the genome.</title>
        <authorList>
            <person name="Kaneko T."/>
            <person name="Tanaka A."/>
            <person name="Sato S."/>
            <person name="Kotani H."/>
            <person name="Sazuka T."/>
            <person name="Miyajima N."/>
            <person name="Sugiura M."/>
            <person name="Tabata S."/>
        </authorList>
    </citation>
    <scope>NUCLEOTIDE SEQUENCE [LARGE SCALE GENOMIC DNA]</scope>
    <source>
        <strain evidence="3">ATCC 27184 / PCC 6803 / Kazusa</strain>
    </source>
</reference>
<accession>P73485</accession>
<feature type="transmembrane region" description="Helical" evidence="1">
    <location>
        <begin position="347"/>
        <end position="367"/>
    </location>
</feature>
<evidence type="ECO:0000256" key="1">
    <source>
        <dbReference type="SAM" id="Phobius"/>
    </source>
</evidence>
<keyword evidence="1" id="KW-1133">Transmembrane helix</keyword>
<keyword evidence="1" id="KW-0812">Transmembrane</keyword>
<dbReference type="Proteomes" id="UP000001425">
    <property type="component" value="Chromosome"/>
</dbReference>
<dbReference type="EnsemblBacteria" id="BAA17525">
    <property type="protein sequence ID" value="BAA17525"/>
    <property type="gene ID" value="BAA17525"/>
</dbReference>
<reference evidence="2 3" key="2">
    <citation type="journal article" date="1996" name="DNA Res.">
        <title>Sequence analysis of the genome of the unicellular cyanobacterium Synechocystis sp. strain PCC6803. II. Sequence determination of the entire genome and assignment of potential protein-coding regions.</title>
        <authorList>
            <person name="Kaneko T."/>
            <person name="Sato S."/>
            <person name="Kotani H."/>
            <person name="Tanaka A."/>
            <person name="Asamizu E."/>
            <person name="Nakamura Y."/>
            <person name="Miyajima N."/>
            <person name="Hirosawa M."/>
            <person name="Sugiura M."/>
            <person name="Sasamoto S."/>
            <person name="Kimura T."/>
            <person name="Hosouchi T."/>
            <person name="Matsuno A."/>
            <person name="Muraki A."/>
            <person name="Nakazaki N."/>
            <person name="Naruo K."/>
            <person name="Okumura S."/>
            <person name="Shimpo S."/>
            <person name="Takeuchi C."/>
            <person name="Wada T."/>
            <person name="Watanabe A."/>
            <person name="Yamada M."/>
            <person name="Yasuda M."/>
            <person name="Tabata S."/>
        </authorList>
    </citation>
    <scope>NUCLEOTIDE SEQUENCE [LARGE SCALE GENOMIC DNA]</scope>
    <source>
        <strain evidence="3">ATCC 27184 / PCC 6803 / Kazusa</strain>
    </source>
</reference>
<feature type="transmembrane region" description="Helical" evidence="1">
    <location>
        <begin position="215"/>
        <end position="246"/>
    </location>
</feature>
<dbReference type="KEGG" id="syn:sll1132"/>
<feature type="transmembrane region" description="Helical" evidence="1">
    <location>
        <begin position="180"/>
        <end position="203"/>
    </location>
</feature>
<organism evidence="2 3">
    <name type="scientific">Synechocystis sp. (strain ATCC 27184 / PCC 6803 / Kazusa)</name>
    <dbReference type="NCBI Taxonomy" id="1111708"/>
    <lineage>
        <taxon>Bacteria</taxon>
        <taxon>Bacillati</taxon>
        <taxon>Cyanobacteriota</taxon>
        <taxon>Cyanophyceae</taxon>
        <taxon>Synechococcales</taxon>
        <taxon>Merismopediaceae</taxon>
        <taxon>Synechocystis</taxon>
    </lineage>
</organism>
<evidence type="ECO:0000313" key="2">
    <source>
        <dbReference type="EMBL" id="BAA17525.1"/>
    </source>
</evidence>
<dbReference type="IntAct" id="P73485">
    <property type="interactions" value="1"/>
</dbReference>
<dbReference type="EMBL" id="BA000022">
    <property type="protein sequence ID" value="BAA17525.1"/>
    <property type="molecule type" value="Genomic_DNA"/>
</dbReference>
<feature type="transmembrane region" description="Helical" evidence="1">
    <location>
        <begin position="374"/>
        <end position="392"/>
    </location>
</feature>
<dbReference type="STRING" id="1148.gene:10498390"/>
<feature type="transmembrane region" description="Helical" evidence="1">
    <location>
        <begin position="93"/>
        <end position="113"/>
    </location>
</feature>
<dbReference type="eggNOG" id="COG1807">
    <property type="taxonomic scope" value="Bacteria"/>
</dbReference>
<feature type="transmembrane region" description="Helical" evidence="1">
    <location>
        <begin position="286"/>
        <end position="306"/>
    </location>
</feature>
<evidence type="ECO:0000313" key="3">
    <source>
        <dbReference type="Proteomes" id="UP000001425"/>
    </source>
</evidence>
<keyword evidence="1" id="KW-0472">Membrane</keyword>
<feature type="transmembrane region" description="Helical" evidence="1">
    <location>
        <begin position="398"/>
        <end position="417"/>
    </location>
</feature>
<protein>
    <submittedName>
        <fullName evidence="2">Sll1132 protein</fullName>
    </submittedName>
</protein>
<sequence length="483" mass="55017">MMGKFFHFINDEKNLKYCFLIAIAVTLGIFLLKFFVTGFGVYGDGLGYYTPLRSLLFDGNLRVDNEYSYYAETAGQFNSSPRVFGPIPEYSKYTVGLGIVLLPFFALGHVVALILHQFNNAIPINGMSWPYELFYCLGSVGLGITGLALSYRFARRYFSHISCLLAVGGIWFASPLSYYLFLEVSMSHAVSAFLIALFLYGIFTKPWLTDGRWQIMLALAIAFAAWVRPQDVLFFLAPILVAAIGFETQPLGNQQPSLTTISAIHWGKASQTIFTNITKRKFWQPLLVMLTVAMLMQIPQLLIYLWQYGGIERIPYLEEGQATGHGGSFNWLQPSLWQVLFSGHRGLFIWHPITLLAVVGLVLGWRLLPRLNTILLVTFLAQVYFIAAWWSWWQGASVGGRMFSNCTFLFVFGIANFWQKISGRRWQKWAAFVTAFFAFWNMLIVLQYQSGMIPPEAPVTLVELYQNQFEVIPFFVSHLLEKF</sequence>
<feature type="transmembrane region" description="Helical" evidence="1">
    <location>
        <begin position="20"/>
        <end position="42"/>
    </location>
</feature>
<dbReference type="PIR" id="S77422">
    <property type="entry name" value="S77422"/>
</dbReference>
<feature type="transmembrane region" description="Helical" evidence="1">
    <location>
        <begin position="157"/>
        <end position="173"/>
    </location>
</feature>
<dbReference type="InParanoid" id="P73485"/>
<dbReference type="PaxDb" id="1148-1652604"/>